<keyword evidence="1" id="KW-0732">Signal</keyword>
<dbReference type="RefSeq" id="WP_116037210.1">
    <property type="nucleotide sequence ID" value="NZ_JBHLVV010000016.1"/>
</dbReference>
<gene>
    <name evidence="2" type="ORF">DRF58_17530</name>
</gene>
<dbReference type="EMBL" id="QNUG01000078">
    <property type="protein sequence ID" value="REC65831.1"/>
    <property type="molecule type" value="Genomic_DNA"/>
</dbReference>
<proteinExistence type="predicted"/>
<dbReference type="AlphaFoldDB" id="A0A3D9CJA6"/>
<keyword evidence="3" id="KW-1185">Reference proteome</keyword>
<evidence type="ECO:0000256" key="1">
    <source>
        <dbReference type="SAM" id="SignalP"/>
    </source>
</evidence>
<dbReference type="InterPro" id="IPR021958">
    <property type="entry name" value="DUF3575"/>
</dbReference>
<dbReference type="OrthoDB" id="1118958at2"/>
<dbReference type="Proteomes" id="UP000256326">
    <property type="component" value="Unassembled WGS sequence"/>
</dbReference>
<reference evidence="2 3" key="1">
    <citation type="journal article" date="2006" name="Int. J. Syst. Evol. Microbiol.">
        <title>Chryseobacterium hispanicum sp. nov., isolated from the drinking water distribution system of Sevilla, Spain.</title>
        <authorList>
            <person name="Gallego V."/>
            <person name="Garcia M.T."/>
            <person name="Ventosa A."/>
        </authorList>
    </citation>
    <scope>NUCLEOTIDE SEQUENCE [LARGE SCALE GENOMIC DNA]</scope>
    <source>
        <strain evidence="2 3">KCTC 22104</strain>
    </source>
</reference>
<accession>A0A3D9CJA6</accession>
<evidence type="ECO:0000313" key="2">
    <source>
        <dbReference type="EMBL" id="REC65831.1"/>
    </source>
</evidence>
<name>A0A3D9CJA6_9FLAO</name>
<sequence length="243" mass="27776">MKTIKIFLILASGLLTAQGKNIIKTNLTAYAFRNLNLTYERSLNKTFTISLGLSSITKGDIPLIKKYFEDDVDDEFKNIEMSLMSFTIEPRIYLGENYNSGFYFAPYYRYTKFKMDNMVYNFSYVDSNDMERDITLDMAGDISANSFGLMMGAQWYFGKKKNWVLDWWIVGGHYGFSSGNINGNTRSGANLSPEDQKAILDDINSFEIPIVKYEVEADSKDVRVKIDGPWAGLRSGLSFGYRF</sequence>
<organism evidence="2 3">
    <name type="scientific">Epilithonimonas hispanica</name>
    <dbReference type="NCBI Taxonomy" id="358687"/>
    <lineage>
        <taxon>Bacteria</taxon>
        <taxon>Pseudomonadati</taxon>
        <taxon>Bacteroidota</taxon>
        <taxon>Flavobacteriia</taxon>
        <taxon>Flavobacteriales</taxon>
        <taxon>Weeksellaceae</taxon>
        <taxon>Chryseobacterium group</taxon>
        <taxon>Epilithonimonas</taxon>
    </lineage>
</organism>
<feature type="chain" id="PRO_5017763997" evidence="1">
    <location>
        <begin position="18"/>
        <end position="243"/>
    </location>
</feature>
<evidence type="ECO:0000313" key="3">
    <source>
        <dbReference type="Proteomes" id="UP000256326"/>
    </source>
</evidence>
<dbReference type="Pfam" id="PF12099">
    <property type="entry name" value="DUF3575"/>
    <property type="match status" value="1"/>
</dbReference>
<comment type="caution">
    <text evidence="2">The sequence shown here is derived from an EMBL/GenBank/DDBJ whole genome shotgun (WGS) entry which is preliminary data.</text>
</comment>
<feature type="signal peptide" evidence="1">
    <location>
        <begin position="1"/>
        <end position="17"/>
    </location>
</feature>
<protein>
    <submittedName>
        <fullName evidence="2">DUF3575 domain-containing protein</fullName>
    </submittedName>
</protein>